<dbReference type="Gene3D" id="1.10.630.10">
    <property type="entry name" value="Cytochrome P450"/>
    <property type="match status" value="1"/>
</dbReference>
<dbReference type="CDD" id="cd11029">
    <property type="entry name" value="CYP107-like"/>
    <property type="match status" value="1"/>
</dbReference>
<keyword evidence="2 7" id="KW-0349">Heme</keyword>
<dbReference type="PRINTS" id="PR00359">
    <property type="entry name" value="BP450"/>
</dbReference>
<dbReference type="Proteomes" id="UP000181951">
    <property type="component" value="Unassembled WGS sequence"/>
</dbReference>
<evidence type="ECO:0000313" key="9">
    <source>
        <dbReference type="Proteomes" id="UP000181951"/>
    </source>
</evidence>
<evidence type="ECO:0000256" key="5">
    <source>
        <dbReference type="ARBA" id="ARBA00023004"/>
    </source>
</evidence>
<dbReference type="PANTHER" id="PTHR46696">
    <property type="entry name" value="P450, PUTATIVE (EUROFUNG)-RELATED"/>
    <property type="match status" value="1"/>
</dbReference>
<dbReference type="InterPro" id="IPR002397">
    <property type="entry name" value="Cyt_P450_B"/>
</dbReference>
<dbReference type="SUPFAM" id="SSF48264">
    <property type="entry name" value="Cytochrome P450"/>
    <property type="match status" value="1"/>
</dbReference>
<evidence type="ECO:0000256" key="6">
    <source>
        <dbReference type="ARBA" id="ARBA00023033"/>
    </source>
</evidence>
<dbReference type="PANTHER" id="PTHR46696:SF1">
    <property type="entry name" value="CYTOCHROME P450 YJIB-RELATED"/>
    <property type="match status" value="1"/>
</dbReference>
<dbReference type="EMBL" id="FODD01000014">
    <property type="protein sequence ID" value="SEN98108.1"/>
    <property type="molecule type" value="Genomic_DNA"/>
</dbReference>
<evidence type="ECO:0000256" key="3">
    <source>
        <dbReference type="ARBA" id="ARBA00022723"/>
    </source>
</evidence>
<dbReference type="AlphaFoldDB" id="A0A1H8L0D3"/>
<comment type="similarity">
    <text evidence="1 7">Belongs to the cytochrome P450 family.</text>
</comment>
<dbReference type="GO" id="GO:0005506">
    <property type="term" value="F:iron ion binding"/>
    <property type="evidence" value="ECO:0007669"/>
    <property type="project" value="InterPro"/>
</dbReference>
<dbReference type="InterPro" id="IPR036396">
    <property type="entry name" value="Cyt_P450_sf"/>
</dbReference>
<keyword evidence="9" id="KW-1185">Reference proteome</keyword>
<evidence type="ECO:0000256" key="1">
    <source>
        <dbReference type="ARBA" id="ARBA00010617"/>
    </source>
</evidence>
<dbReference type="GO" id="GO:0016705">
    <property type="term" value="F:oxidoreductase activity, acting on paired donors, with incorporation or reduction of molecular oxygen"/>
    <property type="evidence" value="ECO:0007669"/>
    <property type="project" value="InterPro"/>
</dbReference>
<reference evidence="8 9" key="1">
    <citation type="submission" date="2016-10" db="EMBL/GenBank/DDBJ databases">
        <authorList>
            <person name="de Groot N.N."/>
        </authorList>
    </citation>
    <scope>NUCLEOTIDE SEQUENCE [LARGE SCALE GENOMIC DNA]</scope>
    <source>
        <strain evidence="8 9">CGMCC 4.2026</strain>
    </source>
</reference>
<sequence>MPYDPGTVDLTAFGEDFVADPYPYYAKLRERGPVHRAVVESGEMWLVVGYDEARAALADARLSKDWRILGDGQEEAGPVAANMLESDPPRHTRLRRLVAREFTPRRVEALRPRVQEITDGLLDAMLPAGSADLIEELAFPLPLTVICELLGVPALDREAFRGWTRAILGETGDIDQELAAGDAMSAYLSELIEDKRCGGPRDDLLSALIRTRDEDDDGLSGPELVSMAFLLLVAGHETTVNLIANGVLALLRHPAQLAALRADLTGLMPGAVEEMLRYDGPVERATYRITRAPYPIGDVVVPAGEIVAVVLAAAGRDPGRHPDADTFDIRRAPQGQLAFGHGIHFCLGAPLARMEGAIALTSLLTRAPGLALDAQAGPLGWRPNPLMRGLNRLPVVF</sequence>
<dbReference type="GO" id="GO:0020037">
    <property type="term" value="F:heme binding"/>
    <property type="evidence" value="ECO:0007669"/>
    <property type="project" value="InterPro"/>
</dbReference>
<keyword evidence="3 7" id="KW-0479">Metal-binding</keyword>
<dbReference type="FunFam" id="1.10.630.10:FF:000018">
    <property type="entry name" value="Cytochrome P450 monooxygenase"/>
    <property type="match status" value="1"/>
</dbReference>
<evidence type="ECO:0000256" key="7">
    <source>
        <dbReference type="RuleBase" id="RU000461"/>
    </source>
</evidence>
<evidence type="ECO:0000256" key="4">
    <source>
        <dbReference type="ARBA" id="ARBA00023002"/>
    </source>
</evidence>
<dbReference type="GO" id="GO:0004497">
    <property type="term" value="F:monooxygenase activity"/>
    <property type="evidence" value="ECO:0007669"/>
    <property type="project" value="UniProtKB-KW"/>
</dbReference>
<dbReference type="Pfam" id="PF00067">
    <property type="entry name" value="p450"/>
    <property type="match status" value="1"/>
</dbReference>
<dbReference type="InterPro" id="IPR017972">
    <property type="entry name" value="Cyt_P450_CS"/>
</dbReference>
<protein>
    <submittedName>
        <fullName evidence="8">Cytochrome P450</fullName>
    </submittedName>
</protein>
<accession>A0A1H8L0D3</accession>
<proteinExistence type="inferred from homology"/>
<keyword evidence="5 7" id="KW-0408">Iron</keyword>
<evidence type="ECO:0000256" key="2">
    <source>
        <dbReference type="ARBA" id="ARBA00022617"/>
    </source>
</evidence>
<dbReference type="RefSeq" id="WP_245791483.1">
    <property type="nucleotide sequence ID" value="NZ_FODD01000014.1"/>
</dbReference>
<keyword evidence="4 7" id="KW-0560">Oxidoreductase</keyword>
<keyword evidence="6 7" id="KW-0503">Monooxygenase</keyword>
<dbReference type="PROSITE" id="PS00086">
    <property type="entry name" value="CYTOCHROME_P450"/>
    <property type="match status" value="1"/>
</dbReference>
<dbReference type="InterPro" id="IPR001128">
    <property type="entry name" value="Cyt_P450"/>
</dbReference>
<gene>
    <name evidence="8" type="ORF">SAMN05216267_1014158</name>
</gene>
<organism evidence="8 9">
    <name type="scientific">Actinacidiphila rubida</name>
    <dbReference type="NCBI Taxonomy" id="310780"/>
    <lineage>
        <taxon>Bacteria</taxon>
        <taxon>Bacillati</taxon>
        <taxon>Actinomycetota</taxon>
        <taxon>Actinomycetes</taxon>
        <taxon>Kitasatosporales</taxon>
        <taxon>Streptomycetaceae</taxon>
        <taxon>Actinacidiphila</taxon>
    </lineage>
</organism>
<name>A0A1H8L0D3_9ACTN</name>
<dbReference type="STRING" id="310780.SAMN05216267_1014158"/>
<evidence type="ECO:0000313" key="8">
    <source>
        <dbReference type="EMBL" id="SEN98108.1"/>
    </source>
</evidence>